<feature type="transmembrane region" description="Helical" evidence="1">
    <location>
        <begin position="504"/>
        <end position="527"/>
    </location>
</feature>
<evidence type="ECO:0000256" key="1">
    <source>
        <dbReference type="SAM" id="Phobius"/>
    </source>
</evidence>
<gene>
    <name evidence="2" type="ORF">SLS58_003039</name>
</gene>
<sequence length="595" mass="64306">MVRHSSQESFLLRDSMGSPRKLGPVDAHRKGLRRFLASNPDIILSTLAGLAFSMAIFGFTLWLSRQTFECPGWANDCDVQASVTDMVEDLGLVQGIIAAVYAVSLAGPVYTACALGEAAVWPILNKQAKTLKELDSFLSAARGSIASLPLAYMATRSMEALVVVLCITIATITPLSGSPIVGYAYTRRDVVTEYTSTYMVGGVLRNKFIQKNPPIRLPAAASQAFNLYTSWSSNLSSEALPNFREFIVNRNQLAERGQMSANAVKVEKSLKCSGHAVKLRDHDKVSVTADTNMGSNSNSSNTTLIRIQPVLTVWVDDIQYVSETRTISTLVFAAINGTIENGEFSEPTEEMKQDNYTGLSAVACEVDVNLVNSSFEIGSGTSNFTTVSRLDMLDGPTEPDSPYGALGDMAAWFGAAPSIMGLSVHGAQPMFVDSTPLPKAYATWIGPQAPHWKLETLRNFINVSSGALATSLHSMEGSDGPRNGSVSNTLLSRKAMKRLDPSRVYYLLIPPLVLLAIIGSLASWSHWIHKRANIPIMRLAHVSEVIKSSQTADILEPASEDAKVPNEPSSLRRIKVKYGVASGGIVGFGESVENF</sequence>
<feature type="transmembrane region" description="Helical" evidence="1">
    <location>
        <begin position="96"/>
        <end position="124"/>
    </location>
</feature>
<protein>
    <submittedName>
        <fullName evidence="2">Uncharacterized protein</fullName>
    </submittedName>
</protein>
<feature type="transmembrane region" description="Helical" evidence="1">
    <location>
        <begin position="160"/>
        <end position="185"/>
    </location>
</feature>
<comment type="caution">
    <text evidence="2">The sequence shown here is derived from an EMBL/GenBank/DDBJ whole genome shotgun (WGS) entry which is preliminary data.</text>
</comment>
<name>A0ABR3TXL2_9PEZI</name>
<reference evidence="2 3" key="1">
    <citation type="journal article" date="2023" name="Plant Dis.">
        <title>First Report of Diplodia intermedia Causing Canker and Dieback Diseases on Apple Trees in Canada.</title>
        <authorList>
            <person name="Ellouze W."/>
            <person name="Ilyukhin E."/>
            <person name="Sulman M."/>
            <person name="Ali S."/>
        </authorList>
    </citation>
    <scope>NUCLEOTIDE SEQUENCE [LARGE SCALE GENOMIC DNA]</scope>
    <source>
        <strain evidence="2 3">M45-28</strain>
    </source>
</reference>
<keyword evidence="1" id="KW-0472">Membrane</keyword>
<keyword evidence="3" id="KW-1185">Reference proteome</keyword>
<organism evidence="2 3">
    <name type="scientific">Diplodia intermedia</name>
    <dbReference type="NCBI Taxonomy" id="856260"/>
    <lineage>
        <taxon>Eukaryota</taxon>
        <taxon>Fungi</taxon>
        <taxon>Dikarya</taxon>
        <taxon>Ascomycota</taxon>
        <taxon>Pezizomycotina</taxon>
        <taxon>Dothideomycetes</taxon>
        <taxon>Dothideomycetes incertae sedis</taxon>
        <taxon>Botryosphaeriales</taxon>
        <taxon>Botryosphaeriaceae</taxon>
        <taxon>Diplodia</taxon>
    </lineage>
</organism>
<proteinExistence type="predicted"/>
<feature type="transmembrane region" description="Helical" evidence="1">
    <location>
        <begin position="42"/>
        <end position="63"/>
    </location>
</feature>
<keyword evidence="1" id="KW-1133">Transmembrane helix</keyword>
<dbReference type="Proteomes" id="UP001521184">
    <property type="component" value="Unassembled WGS sequence"/>
</dbReference>
<evidence type="ECO:0000313" key="3">
    <source>
        <dbReference type="Proteomes" id="UP001521184"/>
    </source>
</evidence>
<evidence type="ECO:0000313" key="2">
    <source>
        <dbReference type="EMBL" id="KAL1646903.1"/>
    </source>
</evidence>
<accession>A0ABR3TXL2</accession>
<keyword evidence="1" id="KW-0812">Transmembrane</keyword>
<dbReference type="EMBL" id="JAKEKT020000014">
    <property type="protein sequence ID" value="KAL1646903.1"/>
    <property type="molecule type" value="Genomic_DNA"/>
</dbReference>